<dbReference type="PANTHER" id="PTHR37427:SF2">
    <property type="entry name" value="SECRETED PROTEIN"/>
    <property type="match status" value="1"/>
</dbReference>
<dbReference type="WBParaSite" id="MBELARI_LOCUS14957">
    <property type="protein sequence ID" value="MBELARI_LOCUS14957"/>
    <property type="gene ID" value="MBELARI_LOCUS14957"/>
</dbReference>
<evidence type="ECO:0000256" key="1">
    <source>
        <dbReference type="SAM" id="SignalP"/>
    </source>
</evidence>
<protein>
    <submittedName>
        <fullName evidence="3">Uncharacterized protein</fullName>
    </submittedName>
</protein>
<feature type="chain" id="PRO_5042244454" evidence="1">
    <location>
        <begin position="19"/>
        <end position="128"/>
    </location>
</feature>
<sequence length="128" mass="14446">MNKLIFSLILLFVCACGGFLCNIKVHVTTRSDEPVEVVAMFSNKTKHRFVLIEKDDMENFTINHDNCAKKPTLLRVFDMDSQKMGETQAFIDGFGQLVYTIQEQQSIPRMVSRIGVSCAFGDCGMRGK</sequence>
<evidence type="ECO:0000313" key="3">
    <source>
        <dbReference type="WBParaSite" id="MBELARI_LOCUS14957"/>
    </source>
</evidence>
<dbReference type="Proteomes" id="UP000887575">
    <property type="component" value="Unassembled WGS sequence"/>
</dbReference>
<reference evidence="3" key="1">
    <citation type="submission" date="2024-02" db="UniProtKB">
        <authorList>
            <consortium name="WormBaseParasite"/>
        </authorList>
    </citation>
    <scope>IDENTIFICATION</scope>
</reference>
<dbReference type="AlphaFoldDB" id="A0AAF3EMK2"/>
<evidence type="ECO:0000313" key="2">
    <source>
        <dbReference type="Proteomes" id="UP000887575"/>
    </source>
</evidence>
<accession>A0AAF3EMK2</accession>
<keyword evidence="2" id="KW-1185">Reference proteome</keyword>
<proteinExistence type="predicted"/>
<organism evidence="2 3">
    <name type="scientific">Mesorhabditis belari</name>
    <dbReference type="NCBI Taxonomy" id="2138241"/>
    <lineage>
        <taxon>Eukaryota</taxon>
        <taxon>Metazoa</taxon>
        <taxon>Ecdysozoa</taxon>
        <taxon>Nematoda</taxon>
        <taxon>Chromadorea</taxon>
        <taxon>Rhabditida</taxon>
        <taxon>Rhabditina</taxon>
        <taxon>Rhabditomorpha</taxon>
        <taxon>Rhabditoidea</taxon>
        <taxon>Rhabditidae</taxon>
        <taxon>Mesorhabditinae</taxon>
        <taxon>Mesorhabditis</taxon>
    </lineage>
</organism>
<keyword evidence="1" id="KW-0732">Signal</keyword>
<dbReference type="PROSITE" id="PS51257">
    <property type="entry name" value="PROKAR_LIPOPROTEIN"/>
    <property type="match status" value="1"/>
</dbReference>
<feature type="signal peptide" evidence="1">
    <location>
        <begin position="1"/>
        <end position="18"/>
    </location>
</feature>
<name>A0AAF3EMK2_9BILA</name>
<dbReference type="PANTHER" id="PTHR37427">
    <property type="entry name" value="PROTEIN CBG20963-RELATED"/>
    <property type="match status" value="1"/>
</dbReference>